<comment type="caution">
    <text evidence="4">The sequence shown here is derived from an EMBL/GenBank/DDBJ whole genome shotgun (WGS) entry which is preliminary data.</text>
</comment>
<reference evidence="4" key="1">
    <citation type="submission" date="2023-06" db="EMBL/GenBank/DDBJ databases">
        <title>Survivors Of The Sea: Transcriptome response of Skeletonema marinoi to long-term dormancy.</title>
        <authorList>
            <person name="Pinder M.I.M."/>
            <person name="Kourtchenko O."/>
            <person name="Robertson E.K."/>
            <person name="Larsson T."/>
            <person name="Maumus F."/>
            <person name="Osuna-Cruz C.M."/>
            <person name="Vancaester E."/>
            <person name="Stenow R."/>
            <person name="Vandepoele K."/>
            <person name="Ploug H."/>
            <person name="Bruchert V."/>
            <person name="Godhe A."/>
            <person name="Topel M."/>
        </authorList>
    </citation>
    <scope>NUCLEOTIDE SEQUENCE</scope>
    <source>
        <strain evidence="4">R05AC</strain>
    </source>
</reference>
<protein>
    <submittedName>
        <fullName evidence="4">Alpha/beta hydrolase family protein</fullName>
    </submittedName>
</protein>
<gene>
    <name evidence="4" type="ORF">QTG54_005476</name>
</gene>
<dbReference type="EMBL" id="JATAAI010000008">
    <property type="protein sequence ID" value="KAK1743879.1"/>
    <property type="molecule type" value="Genomic_DNA"/>
</dbReference>
<dbReference type="SUPFAM" id="SSF53474">
    <property type="entry name" value="alpha/beta-Hydrolases"/>
    <property type="match status" value="1"/>
</dbReference>
<dbReference type="InterPro" id="IPR050266">
    <property type="entry name" value="AB_hydrolase_sf"/>
</dbReference>
<accession>A0AAD9DF57</accession>
<dbReference type="PANTHER" id="PTHR43798:SF33">
    <property type="entry name" value="HYDROLASE, PUTATIVE (AFU_ORTHOLOGUE AFUA_2G14860)-RELATED"/>
    <property type="match status" value="1"/>
</dbReference>
<dbReference type="InterPro" id="IPR000073">
    <property type="entry name" value="AB_hydrolase_1"/>
</dbReference>
<keyword evidence="5" id="KW-1185">Reference proteome</keyword>
<dbReference type="Gene3D" id="3.40.50.1820">
    <property type="entry name" value="alpha/beta hydrolase"/>
    <property type="match status" value="1"/>
</dbReference>
<evidence type="ECO:0000259" key="3">
    <source>
        <dbReference type="Pfam" id="PF00561"/>
    </source>
</evidence>
<keyword evidence="2 4" id="KW-0378">Hydrolase</keyword>
<dbReference type="GO" id="GO:0008233">
    <property type="term" value="F:peptidase activity"/>
    <property type="evidence" value="ECO:0007669"/>
    <property type="project" value="InterPro"/>
</dbReference>
<organism evidence="4 5">
    <name type="scientific">Skeletonema marinoi</name>
    <dbReference type="NCBI Taxonomy" id="267567"/>
    <lineage>
        <taxon>Eukaryota</taxon>
        <taxon>Sar</taxon>
        <taxon>Stramenopiles</taxon>
        <taxon>Ochrophyta</taxon>
        <taxon>Bacillariophyta</taxon>
        <taxon>Coscinodiscophyceae</taxon>
        <taxon>Thalassiosirophycidae</taxon>
        <taxon>Thalassiosirales</taxon>
        <taxon>Skeletonemataceae</taxon>
        <taxon>Skeletonema</taxon>
        <taxon>Skeletonema marinoi-dohrnii complex</taxon>
    </lineage>
</organism>
<proteinExistence type="inferred from homology"/>
<dbReference type="AlphaFoldDB" id="A0AAD9DF57"/>
<dbReference type="InterPro" id="IPR002410">
    <property type="entry name" value="Peptidase_S33"/>
</dbReference>
<comment type="similarity">
    <text evidence="1">Belongs to the peptidase S33 family.</text>
</comment>
<evidence type="ECO:0000313" key="4">
    <source>
        <dbReference type="EMBL" id="KAK1743879.1"/>
    </source>
</evidence>
<dbReference type="InterPro" id="IPR029058">
    <property type="entry name" value="AB_hydrolase_fold"/>
</dbReference>
<dbReference type="GO" id="GO:0006508">
    <property type="term" value="P:proteolysis"/>
    <property type="evidence" value="ECO:0007669"/>
    <property type="project" value="InterPro"/>
</dbReference>
<dbReference type="PANTHER" id="PTHR43798">
    <property type="entry name" value="MONOACYLGLYCEROL LIPASE"/>
    <property type="match status" value="1"/>
</dbReference>
<dbReference type="Pfam" id="PF00561">
    <property type="entry name" value="Abhydrolase_1"/>
    <property type="match status" value="1"/>
</dbReference>
<evidence type="ECO:0000313" key="5">
    <source>
        <dbReference type="Proteomes" id="UP001224775"/>
    </source>
</evidence>
<name>A0AAD9DF57_9STRA</name>
<dbReference type="Proteomes" id="UP001224775">
    <property type="component" value="Unassembled WGS sequence"/>
</dbReference>
<sequence>MMLSTVTDCSRAVHPFAPASTSARGRSGSFLRFGAPRFNEDFIRVHRCDDHGVTHDLSLYYRIYHPSLMNSQESPPLIVLHGGPSLPSSYLYPIVQHMPTSRSIIFYDQIGCGQSSQPADEQLYSIEKAVSDLKELVRSLGINKFHILGHSFGGVVAYEYAKSSLEDDNEQHQNCLSLTLSNTPANMVLSHEESGRLVQSINEEFMLENSTAVLPVSRIVNDRFRKRHECRTENAPEPLVTAIQSRGVTFGPEAVRDYIAFSPAHLHSSSPRSVNAPNKLMPPVLLIRGEHDFVTEECIKGWRKIFTTDTTRGYREEVLNNCAHYCHLESPQGFGELIKNHCFINDY</sequence>
<dbReference type="GO" id="GO:0016020">
    <property type="term" value="C:membrane"/>
    <property type="evidence" value="ECO:0007669"/>
    <property type="project" value="TreeGrafter"/>
</dbReference>
<evidence type="ECO:0000256" key="1">
    <source>
        <dbReference type="ARBA" id="ARBA00010088"/>
    </source>
</evidence>
<feature type="domain" description="AB hydrolase-1" evidence="3">
    <location>
        <begin position="75"/>
        <end position="330"/>
    </location>
</feature>
<dbReference type="PRINTS" id="PR00793">
    <property type="entry name" value="PROAMNOPTASE"/>
</dbReference>
<evidence type="ECO:0000256" key="2">
    <source>
        <dbReference type="ARBA" id="ARBA00022801"/>
    </source>
</evidence>